<protein>
    <submittedName>
        <fullName evidence="2">Maltase-glucoamylase, intestinal</fullName>
    </submittedName>
</protein>
<proteinExistence type="predicted"/>
<organism evidence="2 3">
    <name type="scientific">Geodia barretti</name>
    <name type="common">Barrett's horny sponge</name>
    <dbReference type="NCBI Taxonomy" id="519541"/>
    <lineage>
        <taxon>Eukaryota</taxon>
        <taxon>Metazoa</taxon>
        <taxon>Porifera</taxon>
        <taxon>Demospongiae</taxon>
        <taxon>Heteroscleromorpha</taxon>
        <taxon>Tetractinellida</taxon>
        <taxon>Astrophorina</taxon>
        <taxon>Geodiidae</taxon>
        <taxon>Geodia</taxon>
    </lineage>
</organism>
<evidence type="ECO:0000313" key="3">
    <source>
        <dbReference type="Proteomes" id="UP001174909"/>
    </source>
</evidence>
<feature type="domain" description="Glycosyl hydrolase family 31 C-terminal" evidence="1">
    <location>
        <begin position="7"/>
        <end position="94"/>
    </location>
</feature>
<dbReference type="InterPro" id="IPR013780">
    <property type="entry name" value="Glyco_hydro_b"/>
</dbReference>
<dbReference type="Pfam" id="PF21365">
    <property type="entry name" value="Glyco_hydro_31_3rd"/>
    <property type="match status" value="1"/>
</dbReference>
<dbReference type="AlphaFoldDB" id="A0AA35RU47"/>
<dbReference type="Proteomes" id="UP001174909">
    <property type="component" value="Unassembled WGS sequence"/>
</dbReference>
<dbReference type="SUPFAM" id="SSF51011">
    <property type="entry name" value="Glycosyl hydrolase domain"/>
    <property type="match status" value="1"/>
</dbReference>
<evidence type="ECO:0000259" key="1">
    <source>
        <dbReference type="Pfam" id="PF21365"/>
    </source>
</evidence>
<evidence type="ECO:0000313" key="2">
    <source>
        <dbReference type="EMBL" id="CAI8017775.1"/>
    </source>
</evidence>
<dbReference type="InterPro" id="IPR048395">
    <property type="entry name" value="Glyco_hydro_31_C"/>
</dbReference>
<keyword evidence="3" id="KW-1185">Reference proteome</keyword>
<dbReference type="GO" id="GO:0004553">
    <property type="term" value="F:hydrolase activity, hydrolyzing O-glycosyl compounds"/>
    <property type="evidence" value="ECO:0007669"/>
    <property type="project" value="TreeGrafter"/>
</dbReference>
<dbReference type="Gene3D" id="2.60.40.1180">
    <property type="entry name" value="Golgi alpha-mannosidase II"/>
    <property type="match status" value="2"/>
</dbReference>
<accession>A0AA35RU47</accession>
<sequence>MTTPPAATVTRPLFFEFPSDVNTFGIHTQFLIGPAIMISPVSTQGATTKNVYFPRARWFDWYNQSVAMEKGGEMVNLPAPLDHVLIHIRGGYIIPMQEPGMTTVASRKNPFSLLVALDETGSASGDVYLDDGESLDMSNYTFVNFSCSKSSLTGSVSGTVRTYLACR</sequence>
<comment type="caution">
    <text evidence="2">The sequence shown here is derived from an EMBL/GenBank/DDBJ whole genome shotgun (WGS) entry which is preliminary data.</text>
</comment>
<dbReference type="EMBL" id="CASHTH010001654">
    <property type="protein sequence ID" value="CAI8017775.1"/>
    <property type="molecule type" value="Genomic_DNA"/>
</dbReference>
<gene>
    <name evidence="2" type="ORF">GBAR_LOCUS10736</name>
</gene>
<name>A0AA35RU47_GEOBA</name>
<dbReference type="PANTHER" id="PTHR22762:SF133">
    <property type="entry name" value="P-TYPE DOMAIN-CONTAINING PROTEIN"/>
    <property type="match status" value="1"/>
</dbReference>
<reference evidence="2" key="1">
    <citation type="submission" date="2023-03" db="EMBL/GenBank/DDBJ databases">
        <authorList>
            <person name="Steffen K."/>
            <person name="Cardenas P."/>
        </authorList>
    </citation>
    <scope>NUCLEOTIDE SEQUENCE</scope>
</reference>
<dbReference type="PANTHER" id="PTHR22762">
    <property type="entry name" value="ALPHA-GLUCOSIDASE"/>
    <property type="match status" value="1"/>
</dbReference>